<dbReference type="InterPro" id="IPR004358">
    <property type="entry name" value="Sig_transdc_His_kin-like_C"/>
</dbReference>
<dbReference type="PANTHER" id="PTHR43547:SF2">
    <property type="entry name" value="HYBRID SIGNAL TRANSDUCTION HISTIDINE KINASE C"/>
    <property type="match status" value="1"/>
</dbReference>
<keyword evidence="8" id="KW-0804">Transcription</keyword>
<dbReference type="EC" id="2.7.13.3" evidence="2"/>
<keyword evidence="7" id="KW-0238">DNA-binding</keyword>
<gene>
    <name evidence="14" type="ORF">KDA27_10135</name>
</gene>
<evidence type="ECO:0000256" key="6">
    <source>
        <dbReference type="ARBA" id="ARBA00023015"/>
    </source>
</evidence>
<evidence type="ECO:0000256" key="1">
    <source>
        <dbReference type="ARBA" id="ARBA00000085"/>
    </source>
</evidence>
<keyword evidence="5" id="KW-0418">Kinase</keyword>
<dbReference type="InterPro" id="IPR009057">
    <property type="entry name" value="Homeodomain-like_sf"/>
</dbReference>
<accession>A0A956ND44</accession>
<evidence type="ECO:0000256" key="7">
    <source>
        <dbReference type="ARBA" id="ARBA00023125"/>
    </source>
</evidence>
<dbReference type="InterPro" id="IPR005467">
    <property type="entry name" value="His_kinase_dom"/>
</dbReference>
<evidence type="ECO:0000256" key="4">
    <source>
        <dbReference type="ARBA" id="ARBA00022679"/>
    </source>
</evidence>
<evidence type="ECO:0000259" key="13">
    <source>
        <dbReference type="PROSITE" id="PS50110"/>
    </source>
</evidence>
<feature type="region of interest" description="Disordered" evidence="10">
    <location>
        <begin position="1122"/>
        <end position="1145"/>
    </location>
</feature>
<dbReference type="InterPro" id="IPR011123">
    <property type="entry name" value="Y_Y_Y"/>
</dbReference>
<dbReference type="PROSITE" id="PS01124">
    <property type="entry name" value="HTH_ARAC_FAMILY_2"/>
    <property type="match status" value="1"/>
</dbReference>
<dbReference type="CDD" id="cd00082">
    <property type="entry name" value="HisKA"/>
    <property type="match status" value="1"/>
</dbReference>
<feature type="domain" description="Response regulatory" evidence="13">
    <location>
        <begin position="1198"/>
        <end position="1313"/>
    </location>
</feature>
<dbReference type="Gene3D" id="1.10.287.130">
    <property type="match status" value="1"/>
</dbReference>
<dbReference type="FunFam" id="3.30.565.10:FF:000006">
    <property type="entry name" value="Sensor histidine kinase WalK"/>
    <property type="match status" value="1"/>
</dbReference>
<evidence type="ECO:0000256" key="5">
    <source>
        <dbReference type="ARBA" id="ARBA00022777"/>
    </source>
</evidence>
<dbReference type="InterPro" id="IPR036097">
    <property type="entry name" value="HisK_dim/P_sf"/>
</dbReference>
<comment type="catalytic activity">
    <reaction evidence="1">
        <text>ATP + protein L-histidine = ADP + protein N-phospho-L-histidine.</text>
        <dbReference type="EC" id="2.7.13.3"/>
    </reaction>
</comment>
<feature type="compositionally biased region" description="Basic and acidic residues" evidence="10">
    <location>
        <begin position="1123"/>
        <end position="1145"/>
    </location>
</feature>
<feature type="region of interest" description="Disordered" evidence="10">
    <location>
        <begin position="1435"/>
        <end position="1455"/>
    </location>
</feature>
<dbReference type="PANTHER" id="PTHR43547">
    <property type="entry name" value="TWO-COMPONENT HISTIDINE KINASE"/>
    <property type="match status" value="1"/>
</dbReference>
<feature type="compositionally biased region" description="Low complexity" evidence="10">
    <location>
        <begin position="1160"/>
        <end position="1191"/>
    </location>
</feature>
<dbReference type="SMART" id="SM00387">
    <property type="entry name" value="HATPase_c"/>
    <property type="match status" value="1"/>
</dbReference>
<feature type="compositionally biased region" description="Basic and acidic residues" evidence="10">
    <location>
        <begin position="1442"/>
        <end position="1455"/>
    </location>
</feature>
<evidence type="ECO:0000313" key="14">
    <source>
        <dbReference type="EMBL" id="MCA9756151.1"/>
    </source>
</evidence>
<dbReference type="Gene3D" id="3.40.50.2300">
    <property type="match status" value="1"/>
</dbReference>
<dbReference type="Pfam" id="PF07495">
    <property type="entry name" value="Y_Y_Y"/>
    <property type="match status" value="1"/>
</dbReference>
<organism evidence="14 15">
    <name type="scientific">Eiseniibacteriota bacterium</name>
    <dbReference type="NCBI Taxonomy" id="2212470"/>
    <lineage>
        <taxon>Bacteria</taxon>
        <taxon>Candidatus Eiseniibacteriota</taxon>
    </lineage>
</organism>
<evidence type="ECO:0000259" key="12">
    <source>
        <dbReference type="PROSITE" id="PS50109"/>
    </source>
</evidence>
<dbReference type="Pfam" id="PF02518">
    <property type="entry name" value="HATPase_c"/>
    <property type="match status" value="1"/>
</dbReference>
<dbReference type="SMART" id="SM00448">
    <property type="entry name" value="REC"/>
    <property type="match status" value="1"/>
</dbReference>
<dbReference type="InterPro" id="IPR036890">
    <property type="entry name" value="HATPase_C_sf"/>
</dbReference>
<dbReference type="Gene3D" id="3.30.565.10">
    <property type="entry name" value="Histidine kinase-like ATPase, C-terminal domain"/>
    <property type="match status" value="1"/>
</dbReference>
<dbReference type="Pfam" id="PF12833">
    <property type="entry name" value="HTH_18"/>
    <property type="match status" value="1"/>
</dbReference>
<dbReference type="InterPro" id="IPR018062">
    <property type="entry name" value="HTH_AraC-typ_CS"/>
</dbReference>
<dbReference type="SUPFAM" id="SSF46689">
    <property type="entry name" value="Homeodomain-like"/>
    <property type="match status" value="1"/>
</dbReference>
<dbReference type="SMART" id="SM00342">
    <property type="entry name" value="HTH_ARAC"/>
    <property type="match status" value="1"/>
</dbReference>
<dbReference type="GO" id="GO:0000155">
    <property type="term" value="F:phosphorelay sensor kinase activity"/>
    <property type="evidence" value="ECO:0007669"/>
    <property type="project" value="InterPro"/>
</dbReference>
<dbReference type="SMART" id="SM00388">
    <property type="entry name" value="HisKA"/>
    <property type="match status" value="1"/>
</dbReference>
<dbReference type="Proteomes" id="UP000739538">
    <property type="component" value="Unassembled WGS sequence"/>
</dbReference>
<dbReference type="PROSITE" id="PS50110">
    <property type="entry name" value="RESPONSE_REGULATORY"/>
    <property type="match status" value="1"/>
</dbReference>
<feature type="domain" description="HTH araC/xylS-type" evidence="11">
    <location>
        <begin position="1344"/>
        <end position="1443"/>
    </location>
</feature>
<dbReference type="InterPro" id="IPR018060">
    <property type="entry name" value="HTH_AraC"/>
</dbReference>
<dbReference type="InterPro" id="IPR003661">
    <property type="entry name" value="HisK_dim/P_dom"/>
</dbReference>
<evidence type="ECO:0000256" key="2">
    <source>
        <dbReference type="ARBA" id="ARBA00012438"/>
    </source>
</evidence>
<dbReference type="InterPro" id="IPR003594">
    <property type="entry name" value="HATPase_dom"/>
</dbReference>
<evidence type="ECO:0000313" key="15">
    <source>
        <dbReference type="Proteomes" id="UP000739538"/>
    </source>
</evidence>
<dbReference type="GO" id="GO:0043565">
    <property type="term" value="F:sequence-specific DNA binding"/>
    <property type="evidence" value="ECO:0007669"/>
    <property type="project" value="InterPro"/>
</dbReference>
<dbReference type="EMBL" id="JAGQHS010000043">
    <property type="protein sequence ID" value="MCA9756151.1"/>
    <property type="molecule type" value="Genomic_DNA"/>
</dbReference>
<reference evidence="14" key="2">
    <citation type="journal article" date="2021" name="Microbiome">
        <title>Successional dynamics and alternative stable states in a saline activated sludge microbial community over 9 years.</title>
        <authorList>
            <person name="Wang Y."/>
            <person name="Ye J."/>
            <person name="Ju F."/>
            <person name="Liu L."/>
            <person name="Boyd J.A."/>
            <person name="Deng Y."/>
            <person name="Parks D.H."/>
            <person name="Jiang X."/>
            <person name="Yin X."/>
            <person name="Woodcroft B.J."/>
            <person name="Tyson G.W."/>
            <person name="Hugenholtz P."/>
            <person name="Polz M.F."/>
            <person name="Zhang T."/>
        </authorList>
    </citation>
    <scope>NUCLEOTIDE SEQUENCE</scope>
    <source>
        <strain evidence="14">HKST-UBA02</strain>
    </source>
</reference>
<feature type="domain" description="Histidine kinase" evidence="12">
    <location>
        <begin position="895"/>
        <end position="1120"/>
    </location>
</feature>
<dbReference type="Gene3D" id="1.10.10.60">
    <property type="entry name" value="Homeodomain-like"/>
    <property type="match status" value="1"/>
</dbReference>
<dbReference type="SUPFAM" id="SSF63829">
    <property type="entry name" value="Calcium-dependent phosphotriesterase"/>
    <property type="match status" value="2"/>
</dbReference>
<keyword evidence="3 9" id="KW-0597">Phosphoprotein</keyword>
<dbReference type="GO" id="GO:0003700">
    <property type="term" value="F:DNA-binding transcription factor activity"/>
    <property type="evidence" value="ECO:0007669"/>
    <property type="project" value="InterPro"/>
</dbReference>
<dbReference type="PRINTS" id="PR00344">
    <property type="entry name" value="BCTRLSENSOR"/>
</dbReference>
<dbReference type="SUPFAM" id="SSF55874">
    <property type="entry name" value="ATPase domain of HSP90 chaperone/DNA topoisomerase II/histidine kinase"/>
    <property type="match status" value="1"/>
</dbReference>
<dbReference type="Pfam" id="PF00512">
    <property type="entry name" value="HisKA"/>
    <property type="match status" value="1"/>
</dbReference>
<feature type="modified residue" description="4-aspartylphosphate" evidence="9">
    <location>
        <position position="1246"/>
    </location>
</feature>
<proteinExistence type="predicted"/>
<sequence length="1455" mass="158356">MPFHGETNTTRGARALGDRFVRARAWADRFVPAWDRAARLVSARERADRFGAAWAQPGLLFLCLVLGAARVDAAPADWIGPSGYTARVWTRADGLPTENVGGAIQTRDGYLWFGTTDGLVRFDGVRLRTFDSGNTDGLTLNYSNHVTEDAHGRLVAWGNAPWIVIEDDGRFTTPGTEEGLPKLGIRDLYAGDEILVASSAGVFRYGDGRFELFHPDLDGAVANQMLRTEDGTTLVATTERGLLAVKGGEVVALTDPVEVRRVAAAPDGALWVATDEELLRLPNAAKGRTTPEAVSLPASASPLDWIEVDRDNGTVWVGGERGLYKRTPWSSVWERVGEDPCEMLLLDARGVAWSASGTRVLREGVLVAELPGEVQALQHDDEGNVWVCTTSGFVRLQPALAVVRDRDADVASVVADAAPGSAEHAERAAGFWYAGGQSIHHVTPESDTVYDVGAWVQSLAAFQDGSAYIAMGAAVSKRILPPVVPGGPRVVEEFQTPGLRRVFSFGEGENGDVWAAGFGNIGLLRDGEWRVFGTNDGVSAGPMRYGQSTQSGDVWFTTPEGALRWHDGAFRLYTEADGLPSLRTRSVFVDERGVVWIGTEGTGLVRLILGENGDVRSLAHVREQDGLHDNGVNWIGGDPEGRLWFASNRGVYHVPRSELDAFAQREVDRVHSSVYTEEHGLASSVCASMGTPAGAILGSDVLFATASGVAAIDRRDIGDVAPPPKPIIEEVLVDGVSQPTHGAASLASDAHDFEITYTTTSFTDPHGIRFRYRIDGVQERWIDAGTRRTAYFTSIPAGRHVFRVQAARSDGEWDEAETAFQIQVAPHFWETLWFRALAFLLIVASVLGAFQWRMRLSRRRERELELLVRERTKELAEQARRLEELDQAKSQFFANVSHEFRTPLTLAIGPLEDLLSGLHGEFEDDAKQEIRTALRSSHAVLDLVNQILDLAKLESGQFRLELGMHDFVTTLRGVAAEFAPLAERRGVTLDVELPDGPVVVSHDPQGMEQVFRNLLSNAFKFTPAGGSVTIGLAIPPAERGKTPAHVIGWVRDSGVGIPEADQSRIFDRFYQAQGTSRAEPGTGIGLSLAREIVELHHGKITLESTQGVGTMFFVEVPVAQVDSDSRTERHEDGAHTDGHRHADGDARSVAATDTDAALSIDGQSVSASGSSARPGGDAAAARGAADSTMARGPEDRTTVLVAEDNPDVRALVVKHLAPHYRILQATNGSDALEIARASVPDLIVSDVMMPEMDGMELCRRLKGDAEVGFIPVLLLTARADVTDRIDAYSLGADAYLSKPFDSRELVARVDGLIRERRRLRGHYASQLPQVDNERLRSADEVYLESITRIIHEQLSDEEFSVERLAHEAGQTRATLFRRLKEISGTTPSALIRQVRLERARTMLERGAGTVNEVAYGVGFKSVSHFCTAFRETYGMSPGSWKSSREGGESAERTTP</sequence>
<feature type="region of interest" description="Disordered" evidence="10">
    <location>
        <begin position="1160"/>
        <end position="1197"/>
    </location>
</feature>
<dbReference type="InterPro" id="IPR001789">
    <property type="entry name" value="Sig_transdc_resp-reg_receiver"/>
</dbReference>
<name>A0A956ND44_UNCEI</name>
<keyword evidence="4" id="KW-0808">Transferase</keyword>
<evidence type="ECO:0000256" key="9">
    <source>
        <dbReference type="PROSITE-ProRule" id="PRU00169"/>
    </source>
</evidence>
<evidence type="ECO:0000256" key="10">
    <source>
        <dbReference type="SAM" id="MobiDB-lite"/>
    </source>
</evidence>
<dbReference type="SUPFAM" id="SSF47384">
    <property type="entry name" value="Homodimeric domain of signal transducing histidine kinase"/>
    <property type="match status" value="1"/>
</dbReference>
<reference evidence="14" key="1">
    <citation type="submission" date="2020-04" db="EMBL/GenBank/DDBJ databases">
        <authorList>
            <person name="Zhang T."/>
        </authorList>
    </citation>
    <scope>NUCLEOTIDE SEQUENCE</scope>
    <source>
        <strain evidence="14">HKST-UBA02</strain>
    </source>
</reference>
<dbReference type="PROSITE" id="PS00041">
    <property type="entry name" value="HTH_ARAC_FAMILY_1"/>
    <property type="match status" value="1"/>
</dbReference>
<evidence type="ECO:0000256" key="8">
    <source>
        <dbReference type="ARBA" id="ARBA00023163"/>
    </source>
</evidence>
<comment type="caution">
    <text evidence="14">The sequence shown here is derived from an EMBL/GenBank/DDBJ whole genome shotgun (WGS) entry which is preliminary data.</text>
</comment>
<dbReference type="SUPFAM" id="SSF52172">
    <property type="entry name" value="CheY-like"/>
    <property type="match status" value="1"/>
</dbReference>
<dbReference type="Gene3D" id="2.60.40.10">
    <property type="entry name" value="Immunoglobulins"/>
    <property type="match status" value="1"/>
</dbReference>
<evidence type="ECO:0000259" key="11">
    <source>
        <dbReference type="PROSITE" id="PS01124"/>
    </source>
</evidence>
<dbReference type="PROSITE" id="PS50109">
    <property type="entry name" value="HIS_KIN"/>
    <property type="match status" value="1"/>
</dbReference>
<dbReference type="InterPro" id="IPR015943">
    <property type="entry name" value="WD40/YVTN_repeat-like_dom_sf"/>
</dbReference>
<dbReference type="InterPro" id="IPR013783">
    <property type="entry name" value="Ig-like_fold"/>
</dbReference>
<dbReference type="InterPro" id="IPR011006">
    <property type="entry name" value="CheY-like_superfamily"/>
</dbReference>
<dbReference type="Gene3D" id="2.130.10.10">
    <property type="entry name" value="YVTN repeat-like/Quinoprotein amine dehydrogenase"/>
    <property type="match status" value="3"/>
</dbReference>
<evidence type="ECO:0000256" key="3">
    <source>
        <dbReference type="ARBA" id="ARBA00022553"/>
    </source>
</evidence>
<protein>
    <recommendedName>
        <fullName evidence="2">histidine kinase</fullName>
        <ecNumber evidence="2">2.7.13.3</ecNumber>
    </recommendedName>
</protein>
<dbReference type="Pfam" id="PF00072">
    <property type="entry name" value="Response_reg"/>
    <property type="match status" value="1"/>
</dbReference>
<keyword evidence="6" id="KW-0805">Transcription regulation</keyword>